<keyword evidence="1 5" id="KW-0378">Hydrolase</keyword>
<dbReference type="GO" id="GO:0006152">
    <property type="term" value="P:purine nucleoside catabolic process"/>
    <property type="evidence" value="ECO:0007669"/>
    <property type="project" value="TreeGrafter"/>
</dbReference>
<dbReference type="SUPFAM" id="SSF53590">
    <property type="entry name" value="Nucleoside hydrolase"/>
    <property type="match status" value="1"/>
</dbReference>
<keyword evidence="6" id="KW-1185">Reference proteome</keyword>
<dbReference type="AlphaFoldDB" id="A0A931GYL8"/>
<organism evidence="5 6">
    <name type="scientific">Panacibacter microcysteis</name>
    <dbReference type="NCBI Taxonomy" id="2793269"/>
    <lineage>
        <taxon>Bacteria</taxon>
        <taxon>Pseudomonadati</taxon>
        <taxon>Bacteroidota</taxon>
        <taxon>Chitinophagia</taxon>
        <taxon>Chitinophagales</taxon>
        <taxon>Chitinophagaceae</taxon>
        <taxon>Panacibacter</taxon>
    </lineage>
</organism>
<evidence type="ECO:0000256" key="2">
    <source>
        <dbReference type="ARBA" id="ARBA00023295"/>
    </source>
</evidence>
<dbReference type="InterPro" id="IPR036452">
    <property type="entry name" value="Ribo_hydro-like"/>
</dbReference>
<keyword evidence="3" id="KW-0732">Signal</keyword>
<evidence type="ECO:0000313" key="6">
    <source>
        <dbReference type="Proteomes" id="UP000628448"/>
    </source>
</evidence>
<evidence type="ECO:0000313" key="5">
    <source>
        <dbReference type="EMBL" id="MBG9376677.1"/>
    </source>
</evidence>
<proteinExistence type="predicted"/>
<feature type="domain" description="Inosine/uridine-preferring nucleoside hydrolase" evidence="4">
    <location>
        <begin position="46"/>
        <end position="268"/>
    </location>
</feature>
<name>A0A931GYL8_9BACT</name>
<dbReference type="InterPro" id="IPR023186">
    <property type="entry name" value="IUNH"/>
</dbReference>
<reference evidence="5" key="1">
    <citation type="submission" date="2020-11" db="EMBL/GenBank/DDBJ databases">
        <title>Bacterial whole genome sequence for Panacibacter sp. DH6.</title>
        <authorList>
            <person name="Le V."/>
            <person name="Ko S."/>
            <person name="Ahn C.-Y."/>
            <person name="Oh H.-M."/>
        </authorList>
    </citation>
    <scope>NUCLEOTIDE SEQUENCE</scope>
    <source>
        <strain evidence="5">DH6</strain>
    </source>
</reference>
<dbReference type="InterPro" id="IPR001910">
    <property type="entry name" value="Inosine/uridine_hydrolase_dom"/>
</dbReference>
<protein>
    <submittedName>
        <fullName evidence="5">Nucleoside hydrolase</fullName>
    </submittedName>
</protein>
<keyword evidence="2" id="KW-0326">Glycosidase</keyword>
<evidence type="ECO:0000259" key="4">
    <source>
        <dbReference type="Pfam" id="PF01156"/>
    </source>
</evidence>
<dbReference type="PANTHER" id="PTHR12304:SF4">
    <property type="entry name" value="URIDINE NUCLEOSIDASE"/>
    <property type="match status" value="1"/>
</dbReference>
<dbReference type="PANTHER" id="PTHR12304">
    <property type="entry name" value="INOSINE-URIDINE PREFERRING NUCLEOSIDE HYDROLASE"/>
    <property type="match status" value="1"/>
</dbReference>
<dbReference type="GO" id="GO:0005829">
    <property type="term" value="C:cytosol"/>
    <property type="evidence" value="ECO:0007669"/>
    <property type="project" value="TreeGrafter"/>
</dbReference>
<gene>
    <name evidence="5" type="ORF">I5907_10550</name>
</gene>
<dbReference type="Proteomes" id="UP000628448">
    <property type="component" value="Unassembled WGS sequence"/>
</dbReference>
<sequence length="352" mass="39082">MKRCKLLLPPLCCIISFLVFIHPTTAAQQAAVPLFPDSLVTPRMRIIIDNDFGGDPDGLFQLVQHLLSPSVEIRGIIGSHLRPGDGWDPSNETATHAKQKAEELLRIMHLEKAYTVYQGSNFPLQNDSTPQKSDAAGFIIKEAMRDDTKLPLYVVCGAGLTDIASALLMEPAIAKHLTLIWIGGPEYPGLATPPPGYTTMEYNLGIDLTAGQVVFNKSAVPIWQIPRNVYRQVMMPYSSMLLKVRPQGTIGEYLTTNIERIMKMGIKFNFNVGEVYIVGDSPLVLLTALQSSFEPDPSSSFYVLRPSPLINNLGIYEINHKGRNIRVYTALDVPLLLDDLYAKLALYNIRKL</sequence>
<dbReference type="GO" id="GO:0008477">
    <property type="term" value="F:purine nucleosidase activity"/>
    <property type="evidence" value="ECO:0007669"/>
    <property type="project" value="TreeGrafter"/>
</dbReference>
<dbReference type="EMBL" id="JADWYR010000001">
    <property type="protein sequence ID" value="MBG9376677.1"/>
    <property type="molecule type" value="Genomic_DNA"/>
</dbReference>
<comment type="caution">
    <text evidence="5">The sequence shown here is derived from an EMBL/GenBank/DDBJ whole genome shotgun (WGS) entry which is preliminary data.</text>
</comment>
<evidence type="ECO:0000256" key="3">
    <source>
        <dbReference type="SAM" id="SignalP"/>
    </source>
</evidence>
<dbReference type="Pfam" id="PF01156">
    <property type="entry name" value="IU_nuc_hydro"/>
    <property type="match status" value="1"/>
</dbReference>
<feature type="chain" id="PRO_5037933898" evidence="3">
    <location>
        <begin position="22"/>
        <end position="352"/>
    </location>
</feature>
<accession>A0A931GYL8</accession>
<evidence type="ECO:0000256" key="1">
    <source>
        <dbReference type="ARBA" id="ARBA00022801"/>
    </source>
</evidence>
<dbReference type="Gene3D" id="3.90.245.10">
    <property type="entry name" value="Ribonucleoside hydrolase-like"/>
    <property type="match status" value="1"/>
</dbReference>
<dbReference type="RefSeq" id="WP_196990678.1">
    <property type="nucleotide sequence ID" value="NZ_JADWYR010000001.1"/>
</dbReference>
<feature type="signal peptide" evidence="3">
    <location>
        <begin position="1"/>
        <end position="21"/>
    </location>
</feature>